<dbReference type="Proteomes" id="UP000339249">
    <property type="component" value="Unassembled WGS sequence"/>
</dbReference>
<proteinExistence type="predicted"/>
<dbReference type="EMBL" id="CABDVU010000001">
    <property type="protein sequence ID" value="VTN09445.1"/>
    <property type="molecule type" value="Genomic_DNA"/>
</dbReference>
<name>A0A4U9D1B9_RAOTE</name>
<gene>
    <name evidence="1" type="ORF">NCTC9185_01330</name>
</gene>
<evidence type="ECO:0000313" key="1">
    <source>
        <dbReference type="EMBL" id="VTN09445.1"/>
    </source>
</evidence>
<organism evidence="1 2">
    <name type="scientific">Raoultella terrigena</name>
    <name type="common">Klebsiella terrigena</name>
    <dbReference type="NCBI Taxonomy" id="577"/>
    <lineage>
        <taxon>Bacteria</taxon>
        <taxon>Pseudomonadati</taxon>
        <taxon>Pseudomonadota</taxon>
        <taxon>Gammaproteobacteria</taxon>
        <taxon>Enterobacterales</taxon>
        <taxon>Enterobacteriaceae</taxon>
        <taxon>Klebsiella/Raoultella group</taxon>
        <taxon>Raoultella</taxon>
    </lineage>
</organism>
<accession>A0A4U9D1B9</accession>
<dbReference type="AlphaFoldDB" id="A0A4U9D1B9"/>
<reference evidence="1 2" key="1">
    <citation type="submission" date="2019-04" db="EMBL/GenBank/DDBJ databases">
        <authorList>
            <consortium name="Pathogen Informatics"/>
        </authorList>
    </citation>
    <scope>NUCLEOTIDE SEQUENCE [LARGE SCALE GENOMIC DNA]</scope>
    <source>
        <strain evidence="1 2">NCTC9185</strain>
    </source>
</reference>
<sequence length="68" mass="7254">MYIAQAQVQSAIHAEMLNKNSHGSFSVWPASSRAAQAPSRLPAMRPKLLLITPPTVGKLTTAAEVIAQ</sequence>
<protein>
    <submittedName>
        <fullName evidence="1">Uncharacterized protein</fullName>
    </submittedName>
</protein>
<evidence type="ECO:0000313" key="2">
    <source>
        <dbReference type="Proteomes" id="UP000339249"/>
    </source>
</evidence>